<evidence type="ECO:0000313" key="3">
    <source>
        <dbReference type="Proteomes" id="UP000194127"/>
    </source>
</evidence>
<proteinExistence type="predicted"/>
<keyword evidence="3" id="KW-1185">Reference proteome</keyword>
<dbReference type="RefSeq" id="XP_024341442.1">
    <property type="nucleotide sequence ID" value="XM_024478472.1"/>
</dbReference>
<dbReference type="InterPro" id="IPR020864">
    <property type="entry name" value="MACPF"/>
</dbReference>
<dbReference type="PROSITE" id="PS51412">
    <property type="entry name" value="MACPF_2"/>
    <property type="match status" value="1"/>
</dbReference>
<name>A0A1X6N7N8_9APHY</name>
<dbReference type="AlphaFoldDB" id="A0A1X6N7N8"/>
<sequence length="817" mass="88612">MPVDLPATNWLGYSLDMTTVTPSDITAVAASVKRALQVIDVDTFEGTRVVEIGMAGLNGMADGVAYNVPKNVVIATDVQTYQGGYVTYEDGNKASAAFINDSSLYPRYLAVTGTTTAGYSISKTFRSDCYRLPAWPSSPDTTVLRDYRAFFDTVGSHSIINATYGARFQLVYNSNSSVNSRFSANVLYAYNGIPNGGKYDANVEPESQYKTYQGLAQRLLSCQGGDADMANTLVNSPTDYSLYEKWTQTNTQNTGVVNFSLTEIWTLMRSAVDATLQARADDIQNAFNYIVTHPDPYKTAVTLDVQSDWAEFGILTPSAVIIPDPSKPYPSNTTTSDNKVTFGKRRSRVIKRGILNFFVVNDGSPLDFYISHGSDGGSRGKGRASITMQNVCINAALSLHRDLTGITDNVNNTKWYYQAKVSNTPATSGFRSSPKGRYGMSIKILQQPAACGSCVILHTPLMPWSYFVLTRNTQSGRDADSLRSMVAPPCDRVTLAHSTSVSASQSLMGAPSPSIAEPARPSSIGTGCRASFTIFNAFIFHDNSRSNPYSNFNLHSTSTSIIMRTSIAVPILLAATSVAPALAVPVASASDAELLARMYDDGLFARAEPTPAGSQAVNWKKVGNVAGKVASGVGKVISILKREDQELLARVIEDELYARAMIDELAARDVPGFHPVTKFPTAAGLGPVVHPPHSVDRQTFARELPVGGIHGAKFTPSVRPFPYRIGTVVHPSRSLDEGELFARSLDEDELLGRSFDDELYARAEQPAAGSQAINWKQVGNVAGKVLSFIKREEQDLLAREIEDELYARSDMGLDELD</sequence>
<protein>
    <recommendedName>
        <fullName evidence="1">MACPF domain-containing protein</fullName>
    </recommendedName>
</protein>
<evidence type="ECO:0000313" key="2">
    <source>
        <dbReference type="EMBL" id="OSX64648.1"/>
    </source>
</evidence>
<dbReference type="Pfam" id="PF01823">
    <property type="entry name" value="MACPF"/>
    <property type="match status" value="1"/>
</dbReference>
<evidence type="ECO:0000259" key="1">
    <source>
        <dbReference type="PROSITE" id="PS51412"/>
    </source>
</evidence>
<dbReference type="EMBL" id="KZ110593">
    <property type="protein sequence ID" value="OSX64648.1"/>
    <property type="molecule type" value="Genomic_DNA"/>
</dbReference>
<dbReference type="GeneID" id="36323422"/>
<dbReference type="OrthoDB" id="4250793at2759"/>
<organism evidence="2 3">
    <name type="scientific">Postia placenta MAD-698-R-SB12</name>
    <dbReference type="NCBI Taxonomy" id="670580"/>
    <lineage>
        <taxon>Eukaryota</taxon>
        <taxon>Fungi</taxon>
        <taxon>Dikarya</taxon>
        <taxon>Basidiomycota</taxon>
        <taxon>Agaricomycotina</taxon>
        <taxon>Agaricomycetes</taxon>
        <taxon>Polyporales</taxon>
        <taxon>Adustoporiaceae</taxon>
        <taxon>Rhodonia</taxon>
    </lineage>
</organism>
<reference evidence="2 3" key="1">
    <citation type="submission" date="2017-04" db="EMBL/GenBank/DDBJ databases">
        <title>Genome Sequence of the Model Brown-Rot Fungus Postia placenta SB12.</title>
        <authorList>
            <consortium name="DOE Joint Genome Institute"/>
            <person name="Gaskell J."/>
            <person name="Kersten P."/>
            <person name="Larrondo L.F."/>
            <person name="Canessa P."/>
            <person name="Martinez D."/>
            <person name="Hibbett D."/>
            <person name="Schmoll M."/>
            <person name="Kubicek C.P."/>
            <person name="Martinez A.T."/>
            <person name="Yadav J."/>
            <person name="Master E."/>
            <person name="Magnuson J.K."/>
            <person name="James T."/>
            <person name="Yaver D."/>
            <person name="Berka R."/>
            <person name="Labutti K."/>
            <person name="Lipzen A."/>
            <person name="Aerts A."/>
            <person name="Barry K."/>
            <person name="Henrissat B."/>
            <person name="Blanchette R."/>
            <person name="Grigoriev I."/>
            <person name="Cullen D."/>
        </authorList>
    </citation>
    <scope>NUCLEOTIDE SEQUENCE [LARGE SCALE GENOMIC DNA]</scope>
    <source>
        <strain evidence="2 3">MAD-698-R-SB12</strain>
    </source>
</reference>
<feature type="domain" description="MACPF" evidence="1">
    <location>
        <begin position="1"/>
        <end position="298"/>
    </location>
</feature>
<gene>
    <name evidence="2" type="ORF">POSPLADRAFT_1044144</name>
</gene>
<dbReference type="Proteomes" id="UP000194127">
    <property type="component" value="Unassembled WGS sequence"/>
</dbReference>
<accession>A0A1X6N7N8</accession>